<proteinExistence type="predicted"/>
<evidence type="ECO:0000259" key="1">
    <source>
        <dbReference type="Pfam" id="PF07727"/>
    </source>
</evidence>
<dbReference type="EMBL" id="JAVXUP010001265">
    <property type="protein sequence ID" value="KAK3013840.1"/>
    <property type="molecule type" value="Genomic_DNA"/>
</dbReference>
<evidence type="ECO:0000313" key="3">
    <source>
        <dbReference type="Proteomes" id="UP001188597"/>
    </source>
</evidence>
<organism evidence="2 3">
    <name type="scientific">Escallonia herrerae</name>
    <dbReference type="NCBI Taxonomy" id="1293975"/>
    <lineage>
        <taxon>Eukaryota</taxon>
        <taxon>Viridiplantae</taxon>
        <taxon>Streptophyta</taxon>
        <taxon>Embryophyta</taxon>
        <taxon>Tracheophyta</taxon>
        <taxon>Spermatophyta</taxon>
        <taxon>Magnoliopsida</taxon>
        <taxon>eudicotyledons</taxon>
        <taxon>Gunneridae</taxon>
        <taxon>Pentapetalae</taxon>
        <taxon>asterids</taxon>
        <taxon>campanulids</taxon>
        <taxon>Escalloniales</taxon>
        <taxon>Escalloniaceae</taxon>
        <taxon>Escallonia</taxon>
    </lineage>
</organism>
<evidence type="ECO:0000313" key="2">
    <source>
        <dbReference type="EMBL" id="KAK3013840.1"/>
    </source>
</evidence>
<dbReference type="Proteomes" id="UP001188597">
    <property type="component" value="Unassembled WGS sequence"/>
</dbReference>
<sequence length="115" mass="13696">MKPTSQKAKMVKNSSIYAAMPKKTMECVPRNFEEAGKEYVRKKAMDEEMNMIRKNRIWQLVDKPNHKEFIGLKWVFKTKLNGDGSLQKYKARLVAQTLHNHREFSTKEMKLDWLY</sequence>
<feature type="domain" description="Reverse transcriptase Ty1/copia-type" evidence="1">
    <location>
        <begin position="55"/>
        <end position="98"/>
    </location>
</feature>
<reference evidence="2" key="1">
    <citation type="submission" date="2022-12" db="EMBL/GenBank/DDBJ databases">
        <title>Draft genome assemblies for two species of Escallonia (Escalloniales).</title>
        <authorList>
            <person name="Chanderbali A."/>
            <person name="Dervinis C."/>
            <person name="Anghel I."/>
            <person name="Soltis D."/>
            <person name="Soltis P."/>
            <person name="Zapata F."/>
        </authorList>
    </citation>
    <scope>NUCLEOTIDE SEQUENCE</scope>
    <source>
        <strain evidence="2">UCBG64.0493</strain>
        <tissue evidence="2">Leaf</tissue>
    </source>
</reference>
<keyword evidence="3" id="KW-1185">Reference proteome</keyword>
<name>A0AA88VRV2_9ASTE</name>
<gene>
    <name evidence="2" type="ORF">RJ639_009486</name>
</gene>
<protein>
    <recommendedName>
        <fullName evidence="1">Reverse transcriptase Ty1/copia-type domain-containing protein</fullName>
    </recommendedName>
</protein>
<dbReference type="InterPro" id="IPR013103">
    <property type="entry name" value="RVT_2"/>
</dbReference>
<dbReference type="AlphaFoldDB" id="A0AA88VRV2"/>
<comment type="caution">
    <text evidence="2">The sequence shown here is derived from an EMBL/GenBank/DDBJ whole genome shotgun (WGS) entry which is preliminary data.</text>
</comment>
<accession>A0AA88VRV2</accession>
<dbReference type="Pfam" id="PF07727">
    <property type="entry name" value="RVT_2"/>
    <property type="match status" value="1"/>
</dbReference>